<comment type="caution">
    <text evidence="5">The sequence shown here is derived from an EMBL/GenBank/DDBJ whole genome shotgun (WGS) entry which is preliminary data.</text>
</comment>
<dbReference type="InterPro" id="IPR035956">
    <property type="entry name" value="RimP_N_sf"/>
</dbReference>
<dbReference type="Proteomes" id="UP000184233">
    <property type="component" value="Unassembled WGS sequence"/>
</dbReference>
<dbReference type="PANTHER" id="PTHR33867">
    <property type="entry name" value="RIBOSOME MATURATION FACTOR RIMP"/>
    <property type="match status" value="1"/>
</dbReference>
<dbReference type="Pfam" id="PF02576">
    <property type="entry name" value="RimP_N"/>
    <property type="match status" value="1"/>
</dbReference>
<organism evidence="5 6">
    <name type="scientific">Candidatus Kapaibacterium thiocyanatum</name>
    <dbReference type="NCBI Taxonomy" id="1895771"/>
    <lineage>
        <taxon>Bacteria</taxon>
        <taxon>Pseudomonadati</taxon>
        <taxon>Candidatus Kapaibacteriota</taxon>
        <taxon>Candidatus Kapaibacteriia</taxon>
        <taxon>Candidatus Kapaibacteriales</taxon>
        <taxon>Candidatus Kapaibacteriaceae</taxon>
        <taxon>Candidatus Kapaibacterium</taxon>
    </lineage>
</organism>
<protein>
    <recommendedName>
        <fullName evidence="3">Ribosome maturation factor RimP</fullName>
    </recommendedName>
</protein>
<sequence length="164" mass="17939">MLHTESVETSGLPDHVRVIIDELCRTAGVTLVDARIRGQARQLKLELDIDGPNGVTHDECRAISTGMDERLEQDEWYGRLRAVDVSSPGADTPVKFLWQLAKHAGRKVRVAKTDGTVLEGPLTTVGESDLTLSQTTGKGKERRTEDVTVPASDIAEARIVLNLK</sequence>
<dbReference type="GO" id="GO:0000028">
    <property type="term" value="P:ribosomal small subunit assembly"/>
    <property type="evidence" value="ECO:0007669"/>
    <property type="project" value="TreeGrafter"/>
</dbReference>
<evidence type="ECO:0000313" key="5">
    <source>
        <dbReference type="EMBL" id="OJX56229.1"/>
    </source>
</evidence>
<dbReference type="EMBL" id="MKVH01000025">
    <property type="protein sequence ID" value="OJX56229.1"/>
    <property type="molecule type" value="Genomic_DNA"/>
</dbReference>
<dbReference type="STRING" id="1895771.BGO89_12875"/>
<evidence type="ECO:0000256" key="3">
    <source>
        <dbReference type="HAMAP-Rule" id="MF_01077"/>
    </source>
</evidence>
<reference evidence="5 6" key="1">
    <citation type="submission" date="2016-09" db="EMBL/GenBank/DDBJ databases">
        <title>Genome-resolved meta-omics ties microbial dynamics to process performance in biotechnology for thiocyanate degradation.</title>
        <authorList>
            <person name="Kantor R.S."/>
            <person name="Huddy R.J."/>
            <person name="Iyer R."/>
            <person name="Thomas B.C."/>
            <person name="Brown C.T."/>
            <person name="Anantharaman K."/>
            <person name="Tringe S."/>
            <person name="Hettich R.L."/>
            <person name="Harrison S.T."/>
            <person name="Banfield J.F."/>
        </authorList>
    </citation>
    <scope>NUCLEOTIDE SEQUENCE [LARGE SCALE GENOMIC DNA]</scope>
    <source>
        <strain evidence="5">59-99</strain>
    </source>
</reference>
<dbReference type="GO" id="GO:0005829">
    <property type="term" value="C:cytosol"/>
    <property type="evidence" value="ECO:0007669"/>
    <property type="project" value="TreeGrafter"/>
</dbReference>
<dbReference type="SUPFAM" id="SSF75420">
    <property type="entry name" value="YhbC-like, N-terminal domain"/>
    <property type="match status" value="1"/>
</dbReference>
<comment type="function">
    <text evidence="3">Required for maturation of 30S ribosomal subunits.</text>
</comment>
<proteinExistence type="inferred from homology"/>
<keyword evidence="1 3" id="KW-0963">Cytoplasm</keyword>
<dbReference type="GO" id="GO:0006412">
    <property type="term" value="P:translation"/>
    <property type="evidence" value="ECO:0007669"/>
    <property type="project" value="TreeGrafter"/>
</dbReference>
<dbReference type="HAMAP" id="MF_01077">
    <property type="entry name" value="RimP"/>
    <property type="match status" value="1"/>
</dbReference>
<feature type="domain" description="Ribosome maturation factor RimP N-terminal" evidence="4">
    <location>
        <begin position="19"/>
        <end position="91"/>
    </location>
</feature>
<name>A0A1M3KV04_9BACT</name>
<dbReference type="InterPro" id="IPR003728">
    <property type="entry name" value="Ribosome_maturation_RimP"/>
</dbReference>
<evidence type="ECO:0000313" key="6">
    <source>
        <dbReference type="Proteomes" id="UP000184233"/>
    </source>
</evidence>
<dbReference type="PANTHER" id="PTHR33867:SF1">
    <property type="entry name" value="RIBOSOME MATURATION FACTOR RIMP"/>
    <property type="match status" value="1"/>
</dbReference>
<keyword evidence="2 3" id="KW-0690">Ribosome biogenesis</keyword>
<comment type="subcellular location">
    <subcellularLocation>
        <location evidence="3">Cytoplasm</location>
    </subcellularLocation>
</comment>
<evidence type="ECO:0000256" key="2">
    <source>
        <dbReference type="ARBA" id="ARBA00022517"/>
    </source>
</evidence>
<accession>A0A1M3KV04</accession>
<evidence type="ECO:0000259" key="4">
    <source>
        <dbReference type="Pfam" id="PF02576"/>
    </source>
</evidence>
<dbReference type="InterPro" id="IPR028989">
    <property type="entry name" value="RimP_N"/>
</dbReference>
<gene>
    <name evidence="3" type="primary">rimP</name>
    <name evidence="5" type="ORF">BGO89_12875</name>
</gene>
<dbReference type="Gene3D" id="3.30.300.70">
    <property type="entry name" value="RimP-like superfamily, N-terminal"/>
    <property type="match status" value="1"/>
</dbReference>
<comment type="similarity">
    <text evidence="3">Belongs to the RimP family.</text>
</comment>
<dbReference type="AlphaFoldDB" id="A0A1M3KV04"/>
<evidence type="ECO:0000256" key="1">
    <source>
        <dbReference type="ARBA" id="ARBA00022490"/>
    </source>
</evidence>